<dbReference type="Gene3D" id="3.40.50.300">
    <property type="entry name" value="P-loop containing nucleotide triphosphate hydrolases"/>
    <property type="match status" value="1"/>
</dbReference>
<keyword evidence="1" id="KW-0711">Selenium</keyword>
<dbReference type="NCBIfam" id="NF008752">
    <property type="entry name" value="PRK11784.1-4"/>
    <property type="match status" value="1"/>
</dbReference>
<dbReference type="GO" id="GO:0043828">
    <property type="term" value="F:tRNA 2-selenouridine synthase activity"/>
    <property type="evidence" value="ECO:0007669"/>
    <property type="project" value="InterPro"/>
</dbReference>
<dbReference type="InterPro" id="IPR017582">
    <property type="entry name" value="SelU"/>
</dbReference>
<feature type="domain" description="Rhodanese" evidence="2">
    <location>
        <begin position="15"/>
        <end position="137"/>
    </location>
</feature>
<evidence type="ECO:0000256" key="1">
    <source>
        <dbReference type="ARBA" id="ARBA00023266"/>
    </source>
</evidence>
<dbReference type="OrthoDB" id="9808735at2"/>
<dbReference type="Pfam" id="PF00581">
    <property type="entry name" value="Rhodanese"/>
    <property type="match status" value="1"/>
</dbReference>
<proteinExistence type="predicted"/>
<dbReference type="InterPro" id="IPR027417">
    <property type="entry name" value="P-loop_NTPase"/>
</dbReference>
<evidence type="ECO:0000313" key="3">
    <source>
        <dbReference type="EMBL" id="KZL94019.1"/>
    </source>
</evidence>
<dbReference type="PATRIC" id="fig|1121326.3.peg.1032"/>
<dbReference type="Gene3D" id="3.40.250.10">
    <property type="entry name" value="Rhodanese-like domain"/>
    <property type="match status" value="1"/>
</dbReference>
<organism evidence="3 4">
    <name type="scientific">Clostridium magnum DSM 2767</name>
    <dbReference type="NCBI Taxonomy" id="1121326"/>
    <lineage>
        <taxon>Bacteria</taxon>
        <taxon>Bacillati</taxon>
        <taxon>Bacillota</taxon>
        <taxon>Clostridia</taxon>
        <taxon>Eubacteriales</taxon>
        <taxon>Clostridiaceae</taxon>
        <taxon>Clostridium</taxon>
    </lineage>
</organism>
<dbReference type="InterPro" id="IPR036873">
    <property type="entry name" value="Rhodanese-like_dom_sf"/>
</dbReference>
<dbReference type="SMART" id="SM00450">
    <property type="entry name" value="RHOD"/>
    <property type="match status" value="1"/>
</dbReference>
<dbReference type="InterPro" id="IPR001763">
    <property type="entry name" value="Rhodanese-like_dom"/>
</dbReference>
<sequence>MIKTIEYSQIDEKYTNDKYVLVDVRSPGEFKAATIPGSVNIYLFNDEERKVIGTVYVQESVEKAKKLGVEAVSKNLPTIYEKINGLEKEYKKLIFFCARGGMRSSSLVSLLTSLGVNALKLRGGYKRYRAYINEELPKVITEINFIVIHGNTGTGKTDILKNLSKRGYDILDLEGAANHRGSLLGSVGLGSENSQKQFESLLYNSLKNRKSNNIFVEGESKRIGNIIIPEFIYSAMMKGKHINITADMDFRVKNIIKDYVKSDNLETEDNNSQIIDALNKLRKYISDKKIDNYIKEIECCNYESVAEELMVKYYDPMYENKEYNYDLSIKNNDIEETCNNIISWMNNEYRPCEAAFTNE</sequence>
<dbReference type="NCBIfam" id="NF008750">
    <property type="entry name" value="PRK11784.1-2"/>
    <property type="match status" value="1"/>
</dbReference>
<dbReference type="EC" id="2.9.1.-" evidence="3"/>
<dbReference type="InterPro" id="IPR058840">
    <property type="entry name" value="AAA_SelU"/>
</dbReference>
<comment type="caution">
    <text evidence="3">The sequence shown here is derived from an EMBL/GenBank/DDBJ whole genome shotgun (WGS) entry which is preliminary data.</text>
</comment>
<dbReference type="SUPFAM" id="SSF52540">
    <property type="entry name" value="P-loop containing nucleoside triphosphate hydrolases"/>
    <property type="match status" value="1"/>
</dbReference>
<keyword evidence="4" id="KW-1185">Reference proteome</keyword>
<keyword evidence="3" id="KW-0808">Transferase</keyword>
<dbReference type="Proteomes" id="UP000076603">
    <property type="component" value="Unassembled WGS sequence"/>
</dbReference>
<dbReference type="GO" id="GO:0002098">
    <property type="term" value="P:tRNA wobble uridine modification"/>
    <property type="evidence" value="ECO:0007669"/>
    <property type="project" value="InterPro"/>
</dbReference>
<dbReference type="AlphaFoldDB" id="A0A161Y6R0"/>
<name>A0A161Y6R0_9CLOT</name>
<protein>
    <submittedName>
        <fullName evidence="3">tRNA 2-selenouridine synthase</fullName>
        <ecNumber evidence="3">2.9.1.-</ecNumber>
    </submittedName>
</protein>
<dbReference type="PANTHER" id="PTHR30401">
    <property type="entry name" value="TRNA 2-SELENOURIDINE SYNTHASE"/>
    <property type="match status" value="1"/>
</dbReference>
<dbReference type="RefSeq" id="WP_066618872.1">
    <property type="nucleotide sequence ID" value="NZ_FQXL01000010.1"/>
</dbReference>
<evidence type="ECO:0000259" key="2">
    <source>
        <dbReference type="PROSITE" id="PS50206"/>
    </source>
</evidence>
<dbReference type="NCBIfam" id="TIGR03167">
    <property type="entry name" value="tRNA_sel_U_synt"/>
    <property type="match status" value="1"/>
</dbReference>
<dbReference type="EMBL" id="LWAE01000001">
    <property type="protein sequence ID" value="KZL94019.1"/>
    <property type="molecule type" value="Genomic_DNA"/>
</dbReference>
<dbReference type="SUPFAM" id="SSF52821">
    <property type="entry name" value="Rhodanese/Cell cycle control phosphatase"/>
    <property type="match status" value="1"/>
</dbReference>
<reference evidence="3 4" key="1">
    <citation type="submission" date="2016-04" db="EMBL/GenBank/DDBJ databases">
        <title>Genome sequence of Clostridium magnum DSM 2767.</title>
        <authorList>
            <person name="Poehlein A."/>
            <person name="Uhlig R."/>
            <person name="Fischer R."/>
            <person name="Bahl H."/>
            <person name="Daniel R."/>
        </authorList>
    </citation>
    <scope>NUCLEOTIDE SEQUENCE [LARGE SCALE GENOMIC DNA]</scope>
    <source>
        <strain evidence="3 4">DSM 2767</strain>
    </source>
</reference>
<dbReference type="STRING" id="1121326.CLMAG_10720"/>
<gene>
    <name evidence="3" type="primary">selU</name>
    <name evidence="3" type="ORF">CLMAG_10720</name>
</gene>
<dbReference type="PROSITE" id="PS50206">
    <property type="entry name" value="RHODANESE_3"/>
    <property type="match status" value="1"/>
</dbReference>
<evidence type="ECO:0000313" key="4">
    <source>
        <dbReference type="Proteomes" id="UP000076603"/>
    </source>
</evidence>
<dbReference type="Pfam" id="PF26341">
    <property type="entry name" value="AAA_SelU"/>
    <property type="match status" value="1"/>
</dbReference>
<accession>A0A161Y6R0</accession>
<dbReference type="PANTHER" id="PTHR30401:SF0">
    <property type="entry name" value="TRNA 2-SELENOURIDINE SYNTHASE"/>
    <property type="match status" value="1"/>
</dbReference>